<feature type="region of interest" description="Disordered" evidence="1">
    <location>
        <begin position="201"/>
        <end position="223"/>
    </location>
</feature>
<dbReference type="InterPro" id="IPR040184">
    <property type="entry name" value="Mcm10"/>
</dbReference>
<reference evidence="2" key="1">
    <citation type="submission" date="2023-03" db="EMBL/GenBank/DDBJ databases">
        <title>Massive genome expansion in bonnet fungi (Mycena s.s.) driven by repeated elements and novel gene families across ecological guilds.</title>
        <authorList>
            <consortium name="Lawrence Berkeley National Laboratory"/>
            <person name="Harder C.B."/>
            <person name="Miyauchi S."/>
            <person name="Viragh M."/>
            <person name="Kuo A."/>
            <person name="Thoen E."/>
            <person name="Andreopoulos B."/>
            <person name="Lu D."/>
            <person name="Skrede I."/>
            <person name="Drula E."/>
            <person name="Henrissat B."/>
            <person name="Morin E."/>
            <person name="Kohler A."/>
            <person name="Barry K."/>
            <person name="LaButti K."/>
            <person name="Morin E."/>
            <person name="Salamov A."/>
            <person name="Lipzen A."/>
            <person name="Mereny Z."/>
            <person name="Hegedus B."/>
            <person name="Baldrian P."/>
            <person name="Stursova M."/>
            <person name="Weitz H."/>
            <person name="Taylor A."/>
            <person name="Grigoriev I.V."/>
            <person name="Nagy L.G."/>
            <person name="Martin F."/>
            <person name="Kauserud H."/>
        </authorList>
    </citation>
    <scope>NUCLEOTIDE SEQUENCE</scope>
    <source>
        <strain evidence="2">CBHHK002</strain>
    </source>
</reference>
<evidence type="ECO:0000313" key="3">
    <source>
        <dbReference type="Proteomes" id="UP001218218"/>
    </source>
</evidence>
<name>A0AAD7EUR7_9AGAR</name>
<feature type="region of interest" description="Disordered" evidence="1">
    <location>
        <begin position="375"/>
        <end position="407"/>
    </location>
</feature>
<dbReference type="GO" id="GO:0003688">
    <property type="term" value="F:DNA replication origin binding"/>
    <property type="evidence" value="ECO:0007669"/>
    <property type="project" value="TreeGrafter"/>
</dbReference>
<dbReference type="PANTHER" id="PTHR13454:SF11">
    <property type="entry name" value="PROTEIN MCM10 HOMOLOG"/>
    <property type="match status" value="1"/>
</dbReference>
<dbReference type="PANTHER" id="PTHR13454">
    <property type="entry name" value="PROTEIN MCM10 HOMOLOG"/>
    <property type="match status" value="1"/>
</dbReference>
<dbReference type="EMBL" id="JARIHO010000011">
    <property type="protein sequence ID" value="KAJ7353201.1"/>
    <property type="molecule type" value="Genomic_DNA"/>
</dbReference>
<evidence type="ECO:0000313" key="2">
    <source>
        <dbReference type="EMBL" id="KAJ7353201.1"/>
    </source>
</evidence>
<comment type="caution">
    <text evidence="2">The sequence shown here is derived from an EMBL/GenBank/DDBJ whole genome shotgun (WGS) entry which is preliminary data.</text>
</comment>
<dbReference type="GO" id="GO:0003697">
    <property type="term" value="F:single-stranded DNA binding"/>
    <property type="evidence" value="ECO:0007669"/>
    <property type="project" value="InterPro"/>
</dbReference>
<dbReference type="Gene3D" id="2.40.50.140">
    <property type="entry name" value="Nucleic acid-binding proteins"/>
    <property type="match status" value="1"/>
</dbReference>
<feature type="region of interest" description="Disordered" evidence="1">
    <location>
        <begin position="1"/>
        <end position="20"/>
    </location>
</feature>
<sequence>MKPRPWDLPAVTPSPKKTRLPVSYPALKSLHSISAPASTSSLKKQPEEFVPVKPVASTLLSKLAHVNRQPFDKVEPEPLVRSSDFTDTLRDPSISSSTAPQSRVVPHEDIQDHLRGRYYLSPSRLYSVIRLLPDKQGYDVPVAGDWITIAVVAERGPYKYSKALVEITPDEDNHKGKTKAPPKPSGKKFINIKLVDFGAPARSASSATGGKTEEGRPKKVYRGGSHGTFEQMCDLKATWVHCSTPGFSSYFRFWSNDTPHPATNILAITPESASSILVIRRAKDLGLCIAVKRDGKWGLKPLEESSGATYLVSGHIIHAGRVDPWDSLFVSENISREGQAKAARKLAAREDAQILKVLQDMKAVMKVREVGLGEKEKEKLRSSTKGKQKQKSDAGEASATATPDASAPKVMTVKSAFSTQALKHLGFDPTIKPGQVRHNNSATKKKMEDLAALQASRGPITLKSRAGEKVRSGVVVPSTLQAKTKKKPVDLTHARRLGRGHGDARICAAVIAEN</sequence>
<proteinExistence type="predicted"/>
<organism evidence="2 3">
    <name type="scientific">Mycena albidolilacea</name>
    <dbReference type="NCBI Taxonomy" id="1033008"/>
    <lineage>
        <taxon>Eukaryota</taxon>
        <taxon>Fungi</taxon>
        <taxon>Dikarya</taxon>
        <taxon>Basidiomycota</taxon>
        <taxon>Agaricomycotina</taxon>
        <taxon>Agaricomycetes</taxon>
        <taxon>Agaricomycetidae</taxon>
        <taxon>Agaricales</taxon>
        <taxon>Marasmiineae</taxon>
        <taxon>Mycenaceae</taxon>
        <taxon>Mycena</taxon>
    </lineage>
</organism>
<dbReference type="AlphaFoldDB" id="A0AAD7EUR7"/>
<dbReference type="InterPro" id="IPR012340">
    <property type="entry name" value="NA-bd_OB-fold"/>
</dbReference>
<dbReference type="GO" id="GO:0043596">
    <property type="term" value="C:nuclear replication fork"/>
    <property type="evidence" value="ECO:0007669"/>
    <property type="project" value="TreeGrafter"/>
</dbReference>
<protein>
    <submittedName>
        <fullName evidence="2">Uncharacterized protein</fullName>
    </submittedName>
</protein>
<evidence type="ECO:0000256" key="1">
    <source>
        <dbReference type="SAM" id="MobiDB-lite"/>
    </source>
</evidence>
<feature type="region of interest" description="Disordered" evidence="1">
    <location>
        <begin position="83"/>
        <end position="104"/>
    </location>
</feature>
<dbReference type="GO" id="GO:0006270">
    <property type="term" value="P:DNA replication initiation"/>
    <property type="evidence" value="ECO:0007669"/>
    <property type="project" value="InterPro"/>
</dbReference>
<keyword evidence="3" id="KW-1185">Reference proteome</keyword>
<accession>A0AAD7EUR7</accession>
<feature type="compositionally biased region" description="Low complexity" evidence="1">
    <location>
        <begin position="397"/>
        <end position="407"/>
    </location>
</feature>
<gene>
    <name evidence="2" type="ORF">DFH08DRAFT_956279</name>
</gene>
<dbReference type="Proteomes" id="UP001218218">
    <property type="component" value="Unassembled WGS sequence"/>
</dbReference>